<evidence type="ECO:0000256" key="3">
    <source>
        <dbReference type="ARBA" id="ARBA00011950"/>
    </source>
</evidence>
<proteinExistence type="inferred from homology"/>
<dbReference type="EMBL" id="FMUQ01000005">
    <property type="protein sequence ID" value="SCX91168.1"/>
    <property type="molecule type" value="Genomic_DNA"/>
</dbReference>
<keyword evidence="5" id="KW-0501">Molybdenum cofactor biosynthesis</keyword>
<comment type="pathway">
    <text evidence="1">Cofactor biosynthesis; molybdopterin biosynthesis.</text>
</comment>
<evidence type="ECO:0000256" key="1">
    <source>
        <dbReference type="ARBA" id="ARBA00005046"/>
    </source>
</evidence>
<dbReference type="EC" id="2.8.1.12" evidence="3"/>
<evidence type="ECO:0000256" key="12">
    <source>
        <dbReference type="SAM" id="MobiDB-lite"/>
    </source>
</evidence>
<evidence type="ECO:0000313" key="14">
    <source>
        <dbReference type="Proteomes" id="UP000199588"/>
    </source>
</evidence>
<dbReference type="NCBIfam" id="NF007959">
    <property type="entry name" value="PRK10678.1"/>
    <property type="match status" value="1"/>
</dbReference>
<dbReference type="SUPFAM" id="SSF54690">
    <property type="entry name" value="Molybdopterin synthase subunit MoaE"/>
    <property type="match status" value="1"/>
</dbReference>
<evidence type="ECO:0000256" key="2">
    <source>
        <dbReference type="ARBA" id="ARBA00005426"/>
    </source>
</evidence>
<evidence type="ECO:0000256" key="6">
    <source>
        <dbReference type="ARBA" id="ARBA00026066"/>
    </source>
</evidence>
<feature type="region of interest" description="Disordered" evidence="12">
    <location>
        <begin position="141"/>
        <end position="163"/>
    </location>
</feature>
<dbReference type="Pfam" id="PF02391">
    <property type="entry name" value="MoaE"/>
    <property type="match status" value="1"/>
</dbReference>
<accession>A0A1G5BLX8</accession>
<protein>
    <recommendedName>
        <fullName evidence="4">Molybdopterin synthase catalytic subunit</fullName>
        <ecNumber evidence="3">2.8.1.12</ecNumber>
    </recommendedName>
    <alternativeName>
        <fullName evidence="9">MPT synthase subunit 2</fullName>
    </alternativeName>
    <alternativeName>
        <fullName evidence="7">Molybdenum cofactor biosynthesis protein E</fullName>
    </alternativeName>
    <alternativeName>
        <fullName evidence="8">Molybdopterin-converting factor large subunit</fullName>
    </alternativeName>
    <alternativeName>
        <fullName evidence="10">Molybdopterin-converting factor subunit 2</fullName>
    </alternativeName>
</protein>
<keyword evidence="14" id="KW-1185">Reference proteome</keyword>
<dbReference type="InterPro" id="IPR036563">
    <property type="entry name" value="MoaE_sf"/>
</dbReference>
<evidence type="ECO:0000313" key="13">
    <source>
        <dbReference type="EMBL" id="SCX91168.1"/>
    </source>
</evidence>
<evidence type="ECO:0000256" key="4">
    <source>
        <dbReference type="ARBA" id="ARBA00013858"/>
    </source>
</evidence>
<sequence length="163" mass="18699">MKLPFFRLLPGDKMSDIKIAVQEAEFDQNSEYRWLSQSDSVGASVIFVGKVRDLNLGDEVSSLYLEHYPAMTEKALNEIVAEAKSRWDIQRVVVIHRVGLLHTGDEIVLVGVSSAHRGDAYHANEFIMDYLKTKAPFWKKEKTDKGERWIESRDSDQQAAEKW</sequence>
<gene>
    <name evidence="13" type="ORF">SAMN02910354_00798</name>
</gene>
<evidence type="ECO:0000256" key="5">
    <source>
        <dbReference type="ARBA" id="ARBA00023150"/>
    </source>
</evidence>
<organism evidence="13 14">
    <name type="scientific">Basfia succiniciproducens</name>
    <dbReference type="NCBI Taxonomy" id="653940"/>
    <lineage>
        <taxon>Bacteria</taxon>
        <taxon>Pseudomonadati</taxon>
        <taxon>Pseudomonadota</taxon>
        <taxon>Gammaproteobacteria</taxon>
        <taxon>Pasteurellales</taxon>
        <taxon>Pasteurellaceae</taxon>
        <taxon>Basfia</taxon>
    </lineage>
</organism>
<evidence type="ECO:0000256" key="10">
    <source>
        <dbReference type="ARBA" id="ARBA00032474"/>
    </source>
</evidence>
<comment type="caution">
    <text evidence="13">The sequence shown here is derived from an EMBL/GenBank/DDBJ whole genome shotgun (WGS) entry which is preliminary data.</text>
</comment>
<dbReference type="InterPro" id="IPR003448">
    <property type="entry name" value="Mopterin_biosynth_MoaE"/>
</dbReference>
<comment type="similarity">
    <text evidence="2">Belongs to the MoaE family.</text>
</comment>
<evidence type="ECO:0000256" key="9">
    <source>
        <dbReference type="ARBA" id="ARBA00030781"/>
    </source>
</evidence>
<name>A0A1G5BLX8_9PAST</name>
<comment type="subunit">
    <text evidence="6">Heterotetramer of 2 MoaD subunits and 2 MoaE subunits. Also stable as homodimer. The enzyme changes between these two forms during catalysis.</text>
</comment>
<dbReference type="Gene3D" id="3.90.1170.40">
    <property type="entry name" value="Molybdopterin biosynthesis MoaE subunit"/>
    <property type="match status" value="1"/>
</dbReference>
<dbReference type="CDD" id="cd00756">
    <property type="entry name" value="MoaE"/>
    <property type="match status" value="1"/>
</dbReference>
<evidence type="ECO:0000256" key="7">
    <source>
        <dbReference type="ARBA" id="ARBA00029745"/>
    </source>
</evidence>
<dbReference type="Proteomes" id="UP000199588">
    <property type="component" value="Unassembled WGS sequence"/>
</dbReference>
<evidence type="ECO:0000256" key="11">
    <source>
        <dbReference type="ARBA" id="ARBA00049878"/>
    </source>
</evidence>
<reference evidence="13 14" key="1">
    <citation type="submission" date="2016-10" db="EMBL/GenBank/DDBJ databases">
        <authorList>
            <person name="Varghese N."/>
            <person name="Submissions S."/>
        </authorList>
    </citation>
    <scope>NUCLEOTIDE SEQUENCE [LARGE SCALE GENOMIC DNA]</scope>
    <source>
        <strain evidence="13 14">DSM 22022</strain>
    </source>
</reference>
<dbReference type="PANTHER" id="PTHR23404">
    <property type="entry name" value="MOLYBDOPTERIN SYNTHASE RELATED"/>
    <property type="match status" value="1"/>
</dbReference>
<comment type="catalytic activity">
    <reaction evidence="11">
        <text>2 [molybdopterin-synthase sulfur-carrier protein]-C-terminal-Gly-aminoethanethioate + cyclic pyranopterin phosphate + H2O = molybdopterin + 2 [molybdopterin-synthase sulfur-carrier protein]-C-terminal Gly-Gly + 2 H(+)</text>
        <dbReference type="Rhea" id="RHEA:26333"/>
        <dbReference type="Rhea" id="RHEA-COMP:12202"/>
        <dbReference type="Rhea" id="RHEA-COMP:19907"/>
        <dbReference type="ChEBI" id="CHEBI:15377"/>
        <dbReference type="ChEBI" id="CHEBI:15378"/>
        <dbReference type="ChEBI" id="CHEBI:58698"/>
        <dbReference type="ChEBI" id="CHEBI:59648"/>
        <dbReference type="ChEBI" id="CHEBI:90778"/>
        <dbReference type="ChEBI" id="CHEBI:232372"/>
        <dbReference type="EC" id="2.8.1.12"/>
    </reaction>
</comment>
<evidence type="ECO:0000256" key="8">
    <source>
        <dbReference type="ARBA" id="ARBA00030407"/>
    </source>
</evidence>